<dbReference type="Proteomes" id="UP000762676">
    <property type="component" value="Unassembled WGS sequence"/>
</dbReference>
<reference evidence="1 2" key="1">
    <citation type="journal article" date="2021" name="Elife">
        <title>Chloroplast acquisition without the gene transfer in kleptoplastic sea slugs, Plakobranchus ocellatus.</title>
        <authorList>
            <person name="Maeda T."/>
            <person name="Takahashi S."/>
            <person name="Yoshida T."/>
            <person name="Shimamura S."/>
            <person name="Takaki Y."/>
            <person name="Nagai Y."/>
            <person name="Toyoda A."/>
            <person name="Suzuki Y."/>
            <person name="Arimoto A."/>
            <person name="Ishii H."/>
            <person name="Satoh N."/>
            <person name="Nishiyama T."/>
            <person name="Hasebe M."/>
            <person name="Maruyama T."/>
            <person name="Minagawa J."/>
            <person name="Obokata J."/>
            <person name="Shigenobu S."/>
        </authorList>
    </citation>
    <scope>NUCLEOTIDE SEQUENCE [LARGE SCALE GENOMIC DNA]</scope>
</reference>
<dbReference type="EMBL" id="BMAT01009456">
    <property type="protein sequence ID" value="GFS06635.1"/>
    <property type="molecule type" value="Genomic_DNA"/>
</dbReference>
<comment type="caution">
    <text evidence="1">The sequence shown here is derived from an EMBL/GenBank/DDBJ whole genome shotgun (WGS) entry which is preliminary data.</text>
</comment>
<name>A0AAV4I9R0_9GAST</name>
<sequence length="100" mass="11703">MSVVSSANGMSRSGELGLWRRARNVLLLPVSWSNGNDGFPLRWSEYSNGFLMRVEKCSPSGMALTSELEKEIRNRDSQDQFILEKNKERRREEKKERYYI</sequence>
<protein>
    <submittedName>
        <fullName evidence="1">Uncharacterized protein</fullName>
    </submittedName>
</protein>
<organism evidence="1 2">
    <name type="scientific">Elysia marginata</name>
    <dbReference type="NCBI Taxonomy" id="1093978"/>
    <lineage>
        <taxon>Eukaryota</taxon>
        <taxon>Metazoa</taxon>
        <taxon>Spiralia</taxon>
        <taxon>Lophotrochozoa</taxon>
        <taxon>Mollusca</taxon>
        <taxon>Gastropoda</taxon>
        <taxon>Heterobranchia</taxon>
        <taxon>Euthyneura</taxon>
        <taxon>Panpulmonata</taxon>
        <taxon>Sacoglossa</taxon>
        <taxon>Placobranchoidea</taxon>
        <taxon>Plakobranchidae</taxon>
        <taxon>Elysia</taxon>
    </lineage>
</organism>
<gene>
    <name evidence="1" type="ORF">ElyMa_004710300</name>
</gene>
<evidence type="ECO:0000313" key="2">
    <source>
        <dbReference type="Proteomes" id="UP000762676"/>
    </source>
</evidence>
<keyword evidence="2" id="KW-1185">Reference proteome</keyword>
<dbReference type="AlphaFoldDB" id="A0AAV4I9R0"/>
<proteinExistence type="predicted"/>
<evidence type="ECO:0000313" key="1">
    <source>
        <dbReference type="EMBL" id="GFS06635.1"/>
    </source>
</evidence>
<accession>A0AAV4I9R0</accession>